<accession>A0ABN5PUH1</accession>
<feature type="compositionally biased region" description="Low complexity" evidence="4">
    <location>
        <begin position="287"/>
        <end position="301"/>
    </location>
</feature>
<feature type="region of interest" description="Disordered" evidence="4">
    <location>
        <begin position="281"/>
        <end position="348"/>
    </location>
</feature>
<evidence type="ECO:0000313" key="7">
    <source>
        <dbReference type="Proteomes" id="UP000273001"/>
    </source>
</evidence>
<dbReference type="InterPro" id="IPR050682">
    <property type="entry name" value="ModA/WtpA"/>
</dbReference>
<name>A0ABN5PUH1_9ACTO</name>
<organism evidence="6 7">
    <name type="scientific">Actinomyces lilanjuaniae</name>
    <dbReference type="NCBI Taxonomy" id="2321394"/>
    <lineage>
        <taxon>Bacteria</taxon>
        <taxon>Bacillati</taxon>
        <taxon>Actinomycetota</taxon>
        <taxon>Actinomycetes</taxon>
        <taxon>Actinomycetales</taxon>
        <taxon>Actinomycetaceae</taxon>
        <taxon>Actinomyces</taxon>
    </lineage>
</organism>
<feature type="chain" id="PRO_5045472222" evidence="5">
    <location>
        <begin position="42"/>
        <end position="348"/>
    </location>
</feature>
<dbReference type="NCBIfam" id="TIGR01256">
    <property type="entry name" value="modA"/>
    <property type="match status" value="1"/>
</dbReference>
<dbReference type="Proteomes" id="UP000273001">
    <property type="component" value="Chromosome"/>
</dbReference>
<gene>
    <name evidence="6" type="primary">modA</name>
    <name evidence="6" type="ORF">D5R93_03605</name>
</gene>
<evidence type="ECO:0000256" key="2">
    <source>
        <dbReference type="ARBA" id="ARBA00022723"/>
    </source>
</evidence>
<dbReference type="SUPFAM" id="SSF53850">
    <property type="entry name" value="Periplasmic binding protein-like II"/>
    <property type="match status" value="1"/>
</dbReference>
<protein>
    <submittedName>
        <fullName evidence="6">Molybdate ABC transporter substrate-binding protein</fullName>
    </submittedName>
</protein>
<evidence type="ECO:0000256" key="5">
    <source>
        <dbReference type="SAM" id="SignalP"/>
    </source>
</evidence>
<comment type="similarity">
    <text evidence="1">Belongs to the bacterial solute-binding protein ModA family.</text>
</comment>
<dbReference type="Pfam" id="PF13531">
    <property type="entry name" value="SBP_bac_11"/>
    <property type="match status" value="1"/>
</dbReference>
<feature type="compositionally biased region" description="Low complexity" evidence="4">
    <location>
        <begin position="313"/>
        <end position="348"/>
    </location>
</feature>
<evidence type="ECO:0000256" key="1">
    <source>
        <dbReference type="ARBA" id="ARBA00009175"/>
    </source>
</evidence>
<keyword evidence="7" id="KW-1185">Reference proteome</keyword>
<evidence type="ECO:0000256" key="3">
    <source>
        <dbReference type="ARBA" id="ARBA00022729"/>
    </source>
</evidence>
<dbReference type="EMBL" id="CP032514">
    <property type="protein sequence ID" value="AYD90772.1"/>
    <property type="molecule type" value="Genomic_DNA"/>
</dbReference>
<sequence length="348" mass="34087">MSPASQPVHATVRATARTARPAAVAATIRLAAAYLATVLLAACAGPAEGPQAATDTATQTGSSATAASAELTVLAAASLQEAFEEIGAAVEEDNPGLTLTFDFQGSQDLVASLAQGAPADVLATASTTTMEDAVSQSLVGEPTEFATNVLALIVPEGNPADVTGLDSSLDGADLVVCAPEVPCGEATVRLAEALGVTLDPVSQEQKVTDVRGKVESGEAEAGIVYATDAAAAVGVERLDVPDNGVVNHYPVATTSQTSNPQAAQVFIDAVTGEEGQAVLADYGFGAPGNSSPEEPAGSGESDAPGASASPGDTSSTTASTEASPPAGTSQAAPGTAPPASSESSPAGQ</sequence>
<dbReference type="PANTHER" id="PTHR30632">
    <property type="entry name" value="MOLYBDATE-BINDING PERIPLASMIC PROTEIN"/>
    <property type="match status" value="1"/>
</dbReference>
<dbReference type="PANTHER" id="PTHR30632:SF0">
    <property type="entry name" value="SULFATE-BINDING PROTEIN"/>
    <property type="match status" value="1"/>
</dbReference>
<evidence type="ECO:0000256" key="4">
    <source>
        <dbReference type="SAM" id="MobiDB-lite"/>
    </source>
</evidence>
<dbReference type="InterPro" id="IPR005950">
    <property type="entry name" value="ModA"/>
</dbReference>
<proteinExistence type="inferred from homology"/>
<reference evidence="6 7" key="1">
    <citation type="submission" date="2018-09" db="EMBL/GenBank/DDBJ databases">
        <authorList>
            <person name="Li J."/>
        </authorList>
    </citation>
    <scope>NUCLEOTIDE SEQUENCE [LARGE SCALE GENOMIC DNA]</scope>
    <source>
        <strain evidence="6 7">2129</strain>
    </source>
</reference>
<keyword evidence="3 5" id="KW-0732">Signal</keyword>
<evidence type="ECO:0000313" key="6">
    <source>
        <dbReference type="EMBL" id="AYD90772.1"/>
    </source>
</evidence>
<keyword evidence="2" id="KW-0479">Metal-binding</keyword>
<feature type="signal peptide" evidence="5">
    <location>
        <begin position="1"/>
        <end position="41"/>
    </location>
</feature>
<dbReference type="Gene3D" id="3.40.190.10">
    <property type="entry name" value="Periplasmic binding protein-like II"/>
    <property type="match status" value="2"/>
</dbReference>